<sequence>MDYFGVKTQKSKGKLAGEEYVLTHPPLGTNPMGGFIITGEVVPNDSYTK</sequence>
<evidence type="ECO:0000313" key="2">
    <source>
        <dbReference type="Proteomes" id="UP000004095"/>
    </source>
</evidence>
<reference evidence="1 2" key="1">
    <citation type="submission" date="2007-01" db="EMBL/GenBank/DDBJ databases">
        <authorList>
            <person name="Haygood M."/>
            <person name="Podell S."/>
            <person name="Anderson C."/>
            <person name="Hopkinson B."/>
            <person name="Roe K."/>
            <person name="Barbeau K."/>
            <person name="Gaasterland T."/>
            <person name="Ferriera S."/>
            <person name="Johnson J."/>
            <person name="Kravitz S."/>
            <person name="Beeson K."/>
            <person name="Sutton G."/>
            <person name="Rogers Y.-H."/>
            <person name="Friedman R."/>
            <person name="Frazier M."/>
            <person name="Venter J.C."/>
        </authorList>
    </citation>
    <scope>NUCLEOTIDE SEQUENCE [LARGE SCALE GENOMIC DNA]</scope>
    <source>
        <strain evidence="1 2">ATCC 23134</strain>
    </source>
</reference>
<organism evidence="1 2">
    <name type="scientific">Microscilla marina ATCC 23134</name>
    <dbReference type="NCBI Taxonomy" id="313606"/>
    <lineage>
        <taxon>Bacteria</taxon>
        <taxon>Pseudomonadati</taxon>
        <taxon>Bacteroidota</taxon>
        <taxon>Cytophagia</taxon>
        <taxon>Cytophagales</taxon>
        <taxon>Microscillaceae</taxon>
        <taxon>Microscilla</taxon>
    </lineage>
</organism>
<keyword evidence="2" id="KW-1185">Reference proteome</keyword>
<accession>A1ZT06</accession>
<dbReference type="RefSeq" id="WP_002700884.1">
    <property type="nucleotide sequence ID" value="NZ_AAWS01000034.1"/>
</dbReference>
<name>A1ZT06_MICM2</name>
<comment type="caution">
    <text evidence="1">The sequence shown here is derived from an EMBL/GenBank/DDBJ whole genome shotgun (WGS) entry which is preliminary data.</text>
</comment>
<proteinExistence type="predicted"/>
<protein>
    <submittedName>
        <fullName evidence="1">Uncharacterized protein</fullName>
    </submittedName>
</protein>
<dbReference type="EMBL" id="AAWS01000034">
    <property type="protein sequence ID" value="EAY26396.1"/>
    <property type="molecule type" value="Genomic_DNA"/>
</dbReference>
<dbReference type="Proteomes" id="UP000004095">
    <property type="component" value="Unassembled WGS sequence"/>
</dbReference>
<gene>
    <name evidence="1" type="ORF">M23134_06989</name>
</gene>
<dbReference type="AlphaFoldDB" id="A1ZT06"/>
<evidence type="ECO:0000313" key="1">
    <source>
        <dbReference type="EMBL" id="EAY26396.1"/>
    </source>
</evidence>